<evidence type="ECO:0000313" key="1">
    <source>
        <dbReference type="EMBL" id="VAW85638.1"/>
    </source>
</evidence>
<dbReference type="AlphaFoldDB" id="A0A3B0YX85"/>
<accession>A0A3B0YX85</accession>
<proteinExistence type="predicted"/>
<feature type="non-terminal residue" evidence="1">
    <location>
        <position position="193"/>
    </location>
</feature>
<sequence>MWNLNFEIPEQKDQVNDNRDLRPKMIGRWLENLPRANIGVMAKQIYTLLVESNALKLPPSERSKLLQQLYDPIDYILKAMEKHYIGLSLPFPEKNQKIALLTQSLLQEMIIAHKSIVFDSLHDEKPSKNRLQLATVMQNHMAFNNRLLLCLHLTYSAIPKEFWREQCLILQYAEQLSITDLAVFGNSSPWSVI</sequence>
<protein>
    <submittedName>
        <fullName evidence="1">Uncharacterized protein</fullName>
    </submittedName>
</protein>
<name>A0A3B0YX85_9ZZZZ</name>
<organism evidence="1">
    <name type="scientific">hydrothermal vent metagenome</name>
    <dbReference type="NCBI Taxonomy" id="652676"/>
    <lineage>
        <taxon>unclassified sequences</taxon>
        <taxon>metagenomes</taxon>
        <taxon>ecological metagenomes</taxon>
    </lineage>
</organism>
<dbReference type="EMBL" id="UOFP01000103">
    <property type="protein sequence ID" value="VAW85638.1"/>
    <property type="molecule type" value="Genomic_DNA"/>
</dbReference>
<reference evidence="1" key="1">
    <citation type="submission" date="2018-06" db="EMBL/GenBank/DDBJ databases">
        <authorList>
            <person name="Zhirakovskaya E."/>
        </authorList>
    </citation>
    <scope>NUCLEOTIDE SEQUENCE</scope>
</reference>
<gene>
    <name evidence="1" type="ORF">MNBD_GAMMA18-372</name>
</gene>